<keyword evidence="2" id="KW-1185">Reference proteome</keyword>
<name>A0ABT8TSJ0_9ACTN</name>
<gene>
    <name evidence="1" type="ORF">QWJ41_06190</name>
</gene>
<proteinExistence type="predicted"/>
<protein>
    <submittedName>
        <fullName evidence="1">Uncharacterized protein</fullName>
    </submittedName>
</protein>
<comment type="caution">
    <text evidence="1">The sequence shown here is derived from an EMBL/GenBank/DDBJ whole genome shotgun (WGS) entry which is preliminary data.</text>
</comment>
<evidence type="ECO:0000313" key="2">
    <source>
        <dbReference type="Proteomes" id="UP001168363"/>
    </source>
</evidence>
<dbReference type="RefSeq" id="WP_302706542.1">
    <property type="nucleotide sequence ID" value="NZ_JAULSC010000004.1"/>
</dbReference>
<reference evidence="1" key="1">
    <citation type="submission" date="2023-06" db="EMBL/GenBank/DDBJ databases">
        <title>Genome sequence of Nocardioides sp. SOB44.</title>
        <authorList>
            <person name="Zhang G."/>
        </authorList>
    </citation>
    <scope>NUCLEOTIDE SEQUENCE</scope>
    <source>
        <strain evidence="1">SOB44</strain>
    </source>
</reference>
<sequence length="83" mass="9171">MTQQLRTSPDTSDRTRRAPAALTLLHGGRAEAALPDPALERARAHALRDRHAEGLTRLLSERDDLRGVHALADLVDDAIRWSV</sequence>
<organism evidence="1 2">
    <name type="scientific">Nocardioides cremeus</name>
    <dbReference type="NCBI Taxonomy" id="3058044"/>
    <lineage>
        <taxon>Bacteria</taxon>
        <taxon>Bacillati</taxon>
        <taxon>Actinomycetota</taxon>
        <taxon>Actinomycetes</taxon>
        <taxon>Propionibacteriales</taxon>
        <taxon>Nocardioidaceae</taxon>
        <taxon>Nocardioides</taxon>
    </lineage>
</organism>
<dbReference type="Proteomes" id="UP001168363">
    <property type="component" value="Unassembled WGS sequence"/>
</dbReference>
<dbReference type="EMBL" id="JAULSC010000004">
    <property type="protein sequence ID" value="MDO3395297.1"/>
    <property type="molecule type" value="Genomic_DNA"/>
</dbReference>
<accession>A0ABT8TSJ0</accession>
<evidence type="ECO:0000313" key="1">
    <source>
        <dbReference type="EMBL" id="MDO3395297.1"/>
    </source>
</evidence>